<comment type="similarity">
    <text evidence="2 6">Belongs to the TVP23 family.</text>
</comment>
<gene>
    <name evidence="8" type="ORF">M9Y10_021620</name>
</gene>
<evidence type="ECO:0000256" key="2">
    <source>
        <dbReference type="ARBA" id="ARBA00005467"/>
    </source>
</evidence>
<keyword evidence="9" id="KW-1185">Reference proteome</keyword>
<evidence type="ECO:0000313" key="9">
    <source>
        <dbReference type="Proteomes" id="UP001470230"/>
    </source>
</evidence>
<evidence type="ECO:0000256" key="5">
    <source>
        <dbReference type="ARBA" id="ARBA00023136"/>
    </source>
</evidence>
<organism evidence="8 9">
    <name type="scientific">Tritrichomonas musculus</name>
    <dbReference type="NCBI Taxonomy" id="1915356"/>
    <lineage>
        <taxon>Eukaryota</taxon>
        <taxon>Metamonada</taxon>
        <taxon>Parabasalia</taxon>
        <taxon>Tritrichomonadida</taxon>
        <taxon>Tritrichomonadidae</taxon>
        <taxon>Tritrichomonas</taxon>
    </lineage>
</organism>
<evidence type="ECO:0000256" key="4">
    <source>
        <dbReference type="ARBA" id="ARBA00022989"/>
    </source>
</evidence>
<dbReference type="Pfam" id="PF05832">
    <property type="entry name" value="DUF846"/>
    <property type="match status" value="1"/>
</dbReference>
<comment type="caution">
    <text evidence="8">The sequence shown here is derived from an EMBL/GenBank/DDBJ whole genome shotgun (WGS) entry which is preliminary data.</text>
</comment>
<dbReference type="InterPro" id="IPR008564">
    <property type="entry name" value="TVP23-like"/>
</dbReference>
<dbReference type="PANTHER" id="PTHR13019:SF7">
    <property type="entry name" value="GOLGI APPARATUS MEMBRANE PROTEIN TVP23"/>
    <property type="match status" value="1"/>
</dbReference>
<dbReference type="PANTHER" id="PTHR13019">
    <property type="entry name" value="GOLGI APPARATUS MEMBRANE PROTEIN TVP23"/>
    <property type="match status" value="1"/>
</dbReference>
<reference evidence="8 9" key="1">
    <citation type="submission" date="2024-04" db="EMBL/GenBank/DDBJ databases">
        <title>Tritrichomonas musculus Genome.</title>
        <authorList>
            <person name="Alves-Ferreira E."/>
            <person name="Grigg M."/>
            <person name="Lorenzi H."/>
            <person name="Galac M."/>
        </authorList>
    </citation>
    <scope>NUCLEOTIDE SEQUENCE [LARGE SCALE GENOMIC DNA]</scope>
    <source>
        <strain evidence="8 9">EAF2021</strain>
    </source>
</reference>
<proteinExistence type="inferred from homology"/>
<feature type="transmembrane region" description="Helical" evidence="6">
    <location>
        <begin position="52"/>
        <end position="74"/>
    </location>
</feature>
<accession>A0ABR2KQ16</accession>
<dbReference type="EMBL" id="JAPFFF010000003">
    <property type="protein sequence ID" value="KAK8893204.1"/>
    <property type="molecule type" value="Genomic_DNA"/>
</dbReference>
<feature type="transmembrane region" description="Helical" evidence="6">
    <location>
        <begin position="141"/>
        <end position="160"/>
    </location>
</feature>
<feature type="compositionally biased region" description="Acidic residues" evidence="7">
    <location>
        <begin position="200"/>
        <end position="213"/>
    </location>
</feature>
<feature type="transmembrane region" description="Helical" evidence="6">
    <location>
        <begin position="28"/>
        <end position="45"/>
    </location>
</feature>
<sequence length="226" mass="25473">MQNQPADSHDTETLIKQEESSNSCSSSAGIFLFIHFLPIITCFLFSLMKFNFYLSFLIILILGIGDFILTRNYFGYGLVGLKWYFNPSEASNFPYIVFFSRPLPFVATTIDSNAFWLGLFINFAMWALLVLLSAGINGFNWMLLCGIMLILSLFNFWGFMKCHNFQQSKADDAIRTVLLDTTDAFQAANEVGVGGSSSSENDEDIDDEEENDNDENKVNDTTVQKA</sequence>
<name>A0ABR2KQ16_9EUKA</name>
<dbReference type="Proteomes" id="UP001470230">
    <property type="component" value="Unassembled WGS sequence"/>
</dbReference>
<comment type="subcellular location">
    <subcellularLocation>
        <location evidence="1 6">Membrane</location>
        <topology evidence="1 6">Multi-pass membrane protein</topology>
    </subcellularLocation>
</comment>
<keyword evidence="4 6" id="KW-1133">Transmembrane helix</keyword>
<evidence type="ECO:0000256" key="1">
    <source>
        <dbReference type="ARBA" id="ARBA00004141"/>
    </source>
</evidence>
<evidence type="ECO:0000256" key="3">
    <source>
        <dbReference type="ARBA" id="ARBA00022692"/>
    </source>
</evidence>
<evidence type="ECO:0000256" key="7">
    <source>
        <dbReference type="SAM" id="MobiDB-lite"/>
    </source>
</evidence>
<feature type="transmembrane region" description="Helical" evidence="6">
    <location>
        <begin position="114"/>
        <end position="134"/>
    </location>
</feature>
<protein>
    <recommendedName>
        <fullName evidence="6">Golgi apparatus membrane protein TVP23 homolog</fullName>
    </recommendedName>
</protein>
<evidence type="ECO:0000313" key="8">
    <source>
        <dbReference type="EMBL" id="KAK8893204.1"/>
    </source>
</evidence>
<evidence type="ECO:0000256" key="6">
    <source>
        <dbReference type="RuleBase" id="RU361206"/>
    </source>
</evidence>
<keyword evidence="3 6" id="KW-0812">Transmembrane</keyword>
<keyword evidence="5 6" id="KW-0472">Membrane</keyword>
<feature type="region of interest" description="Disordered" evidence="7">
    <location>
        <begin position="190"/>
        <end position="226"/>
    </location>
</feature>